<comment type="similarity">
    <text evidence="1">Belongs to the Skp family.</text>
</comment>
<sequence length="174" mass="19598">MKDLMKLLAVLLFTVTAATAANAQTLKFGHIDLQGLIQVMPERTTAEEEFNKFQAELEEILGDMQTQYQTKLGEFEQLGADASEIKRNAKVTEIQEIQQRIQNYQVTAQQQLQQKQGELLQPVFDKAEKAIEEVAKEKGLIYVFDAGVANRTILYKSNQSLDLLPLVKAKLGIQ</sequence>
<dbReference type="Proteomes" id="UP000265926">
    <property type="component" value="Unassembled WGS sequence"/>
</dbReference>
<keyword evidence="2 3" id="KW-0732">Signal</keyword>
<dbReference type="GO" id="GO:0050821">
    <property type="term" value="P:protein stabilization"/>
    <property type="evidence" value="ECO:0007669"/>
    <property type="project" value="TreeGrafter"/>
</dbReference>
<keyword evidence="5" id="KW-1185">Reference proteome</keyword>
<dbReference type="PANTHER" id="PTHR35089">
    <property type="entry name" value="CHAPERONE PROTEIN SKP"/>
    <property type="match status" value="1"/>
</dbReference>
<evidence type="ECO:0000256" key="1">
    <source>
        <dbReference type="ARBA" id="ARBA00009091"/>
    </source>
</evidence>
<evidence type="ECO:0000256" key="3">
    <source>
        <dbReference type="SAM" id="SignalP"/>
    </source>
</evidence>
<reference evidence="4 5" key="1">
    <citation type="submission" date="2018-08" db="EMBL/GenBank/DDBJ databases">
        <title>Pallidiluteibacterium maritimus gen. nov., sp. nov., isolated from coastal sediment.</title>
        <authorList>
            <person name="Zhou L.Y."/>
        </authorList>
    </citation>
    <scope>NUCLEOTIDE SEQUENCE [LARGE SCALE GENOMIC DNA]</scope>
    <source>
        <strain evidence="4 5">XSD2</strain>
    </source>
</reference>
<evidence type="ECO:0000256" key="2">
    <source>
        <dbReference type="ARBA" id="ARBA00022729"/>
    </source>
</evidence>
<dbReference type="EMBL" id="QWGR01000006">
    <property type="protein sequence ID" value="RIJ47873.1"/>
    <property type="molecule type" value="Genomic_DNA"/>
</dbReference>
<dbReference type="PANTHER" id="PTHR35089:SF1">
    <property type="entry name" value="CHAPERONE PROTEIN SKP"/>
    <property type="match status" value="1"/>
</dbReference>
<comment type="caution">
    <text evidence="4">The sequence shown here is derived from an EMBL/GenBank/DDBJ whole genome shotgun (WGS) entry which is preliminary data.</text>
</comment>
<dbReference type="SUPFAM" id="SSF111384">
    <property type="entry name" value="OmpH-like"/>
    <property type="match status" value="1"/>
</dbReference>
<protein>
    <submittedName>
        <fullName evidence="4">OmpH family outer membrane protein</fullName>
    </submittedName>
</protein>
<dbReference type="AlphaFoldDB" id="A0A399T1R1"/>
<dbReference type="OrthoDB" id="1524711at2"/>
<dbReference type="InterPro" id="IPR024930">
    <property type="entry name" value="Skp_dom_sf"/>
</dbReference>
<feature type="signal peptide" evidence="3">
    <location>
        <begin position="1"/>
        <end position="23"/>
    </location>
</feature>
<dbReference type="RefSeq" id="WP_119438217.1">
    <property type="nucleotide sequence ID" value="NZ_QWGR01000006.1"/>
</dbReference>
<accession>A0A399T1R1</accession>
<dbReference type="Gene3D" id="3.30.910.20">
    <property type="entry name" value="Skp domain"/>
    <property type="match status" value="1"/>
</dbReference>
<organism evidence="4 5">
    <name type="scientific">Maribellus luteus</name>
    <dbReference type="NCBI Taxonomy" id="2305463"/>
    <lineage>
        <taxon>Bacteria</taxon>
        <taxon>Pseudomonadati</taxon>
        <taxon>Bacteroidota</taxon>
        <taxon>Bacteroidia</taxon>
        <taxon>Marinilabiliales</taxon>
        <taxon>Prolixibacteraceae</taxon>
        <taxon>Maribellus</taxon>
    </lineage>
</organism>
<dbReference type="InterPro" id="IPR005632">
    <property type="entry name" value="Chaperone_Skp"/>
</dbReference>
<feature type="chain" id="PRO_5017320613" evidence="3">
    <location>
        <begin position="24"/>
        <end position="174"/>
    </location>
</feature>
<dbReference type="GO" id="GO:0051082">
    <property type="term" value="F:unfolded protein binding"/>
    <property type="evidence" value="ECO:0007669"/>
    <property type="project" value="InterPro"/>
</dbReference>
<proteinExistence type="inferred from homology"/>
<evidence type="ECO:0000313" key="4">
    <source>
        <dbReference type="EMBL" id="RIJ47873.1"/>
    </source>
</evidence>
<gene>
    <name evidence="4" type="ORF">D1614_12130</name>
</gene>
<dbReference type="GO" id="GO:0005829">
    <property type="term" value="C:cytosol"/>
    <property type="evidence" value="ECO:0007669"/>
    <property type="project" value="TreeGrafter"/>
</dbReference>
<dbReference type="Pfam" id="PF03938">
    <property type="entry name" value="OmpH"/>
    <property type="match status" value="1"/>
</dbReference>
<evidence type="ECO:0000313" key="5">
    <source>
        <dbReference type="Proteomes" id="UP000265926"/>
    </source>
</evidence>
<dbReference type="SMART" id="SM00935">
    <property type="entry name" value="OmpH"/>
    <property type="match status" value="1"/>
</dbReference>
<name>A0A399T1R1_9BACT</name>